<evidence type="ECO:0000256" key="3">
    <source>
        <dbReference type="SAM" id="MobiDB-lite"/>
    </source>
</evidence>
<feature type="coiled-coil region" evidence="2">
    <location>
        <begin position="533"/>
        <end position="602"/>
    </location>
</feature>
<dbReference type="PANTHER" id="PTHR10331:SF6">
    <property type="entry name" value="SPINDLE ASSEMBLY ABNORMAL 4"/>
    <property type="match status" value="1"/>
</dbReference>
<dbReference type="AlphaFoldDB" id="A0A8J2WC12"/>
<dbReference type="Proteomes" id="UP000789390">
    <property type="component" value="Unassembled WGS sequence"/>
</dbReference>
<evidence type="ECO:0000313" key="6">
    <source>
        <dbReference type="Proteomes" id="UP000789390"/>
    </source>
</evidence>
<dbReference type="InterPro" id="IPR047002">
    <property type="entry name" value="Tcp10_C_sf"/>
</dbReference>
<evidence type="ECO:0000313" key="5">
    <source>
        <dbReference type="EMBL" id="CAH0100668.1"/>
    </source>
</evidence>
<feature type="compositionally biased region" description="Basic and acidic residues" evidence="3">
    <location>
        <begin position="658"/>
        <end position="671"/>
    </location>
</feature>
<protein>
    <recommendedName>
        <fullName evidence="4">Centromere protein J C-terminal domain-containing protein</fullName>
    </recommendedName>
</protein>
<dbReference type="InterPro" id="IPR026581">
    <property type="entry name" value="TCP10L/CENPJ"/>
</dbReference>
<organism evidence="5 6">
    <name type="scientific">Daphnia galeata</name>
    <dbReference type="NCBI Taxonomy" id="27404"/>
    <lineage>
        <taxon>Eukaryota</taxon>
        <taxon>Metazoa</taxon>
        <taxon>Ecdysozoa</taxon>
        <taxon>Arthropoda</taxon>
        <taxon>Crustacea</taxon>
        <taxon>Branchiopoda</taxon>
        <taxon>Diplostraca</taxon>
        <taxon>Cladocera</taxon>
        <taxon>Anomopoda</taxon>
        <taxon>Daphniidae</taxon>
        <taxon>Daphnia</taxon>
    </lineage>
</organism>
<comment type="similarity">
    <text evidence="1">Belongs to the TCP10 family.</text>
</comment>
<keyword evidence="6" id="KW-1185">Reference proteome</keyword>
<dbReference type="OrthoDB" id="10252174at2759"/>
<feature type="domain" description="Centromere protein J C-terminal" evidence="4">
    <location>
        <begin position="818"/>
        <end position="848"/>
    </location>
</feature>
<feature type="region of interest" description="Disordered" evidence="3">
    <location>
        <begin position="323"/>
        <end position="426"/>
    </location>
</feature>
<feature type="region of interest" description="Disordered" evidence="3">
    <location>
        <begin position="51"/>
        <end position="107"/>
    </location>
</feature>
<comment type="caution">
    <text evidence="5">The sequence shown here is derived from an EMBL/GenBank/DDBJ whole genome shotgun (WGS) entry which is preliminary data.</text>
</comment>
<proteinExistence type="inferred from homology"/>
<dbReference type="Pfam" id="PF07202">
    <property type="entry name" value="Tcp10_C"/>
    <property type="match status" value="1"/>
</dbReference>
<evidence type="ECO:0000256" key="1">
    <source>
        <dbReference type="ARBA" id="ARBA00005627"/>
    </source>
</evidence>
<dbReference type="PANTHER" id="PTHR10331">
    <property type="entry name" value="T COMPLEX PROTEIN 10"/>
    <property type="match status" value="1"/>
</dbReference>
<dbReference type="Gene3D" id="2.60.450.20">
    <property type="match status" value="1"/>
</dbReference>
<evidence type="ECO:0000259" key="4">
    <source>
        <dbReference type="Pfam" id="PF07202"/>
    </source>
</evidence>
<accession>A0A8J2WC12</accession>
<keyword evidence="2" id="KW-0175">Coiled coil</keyword>
<name>A0A8J2WC12_9CRUS</name>
<gene>
    <name evidence="5" type="ORF">DGAL_LOCUS2955</name>
</gene>
<feature type="compositionally biased region" description="Basic and acidic residues" evidence="3">
    <location>
        <begin position="80"/>
        <end position="90"/>
    </location>
</feature>
<reference evidence="5" key="1">
    <citation type="submission" date="2021-11" db="EMBL/GenBank/DDBJ databases">
        <authorList>
            <person name="Schell T."/>
        </authorList>
    </citation>
    <scope>NUCLEOTIDE SEQUENCE</scope>
    <source>
        <strain evidence="5">M5</strain>
    </source>
</reference>
<sequence length="866" mass="98480">MEENTSMDDVMSEEMLQKLRNWQQEQKNRLMEQQQHQRLLLMEKQKKLLSMINTGDNSNTSENSSFGILEASNFTPEGECDNKKENRDSNPKNSSSSHSVDDVPLKKPRSVQTFQQLLETSINTKDQALTSQNTTKVKKFTYLKRGQGISRFGVISKPKIGKSTHSKGNLGKENKVPPITKSAKVQIKEKLPLPLVQSQVNLKPTPVESVQDAKISMEVLPFTAQRVDESLRDVNLSRNEEDLAVFELLERFANINASFSSSSSLIGQLIDKGVTHLPSPSKVINFLSRKQTNILTSNSEEVGFVPERKSGKPSRHVRFADNVEEEQTQIKYNEEHEKPWLTDISEEDSDPSHASPYVSNTIRSNHHSNEPTSPVRERFDLDETPTSPIGFPDYQKLFPNPARSLWTNEELPSPTTQDESFLKNNNPLSNLSDPVIDQIKGAASLQLPIEDPRVVYQTSLLRSRLTSLEREIANYRRETEAIRRARKEHDESKQKLEQEQEKFRRYTENEKRRLQLLYSEEQKRVRIEQLKDLPQLKENEEELKRLREDLKQAKEEHRQKENKWMASQTKVQEKIRTLEIRNRELSENLEKVRAEEQSLRRRLNASLRPGALVKNSKSEKSVPMEPQAMVPATRPQSPHAALVIPTETAPNGSPRNPQKLDDSLNRQKPEETLGMSPGSGSVSQTMLPDGTKLVLYSNGNRKEIWPDGKGTQVVYYNGDIKQKFADGSVIYTYADSGTKHTTKPDGTDILEFSSGQIETTYPDGRSQVQYPGGAQKMKYPDGREDSQLPDGTKLWTDGKGHGVMTFPTGIREIYTPICKRREYPDGTVKTVYEDGRSETRYANGRIRVKDKSGQIITDTGEAPTPK</sequence>
<feature type="coiled-coil region" evidence="2">
    <location>
        <begin position="458"/>
        <end position="509"/>
    </location>
</feature>
<feature type="region of interest" description="Disordered" evidence="3">
    <location>
        <begin position="609"/>
        <end position="686"/>
    </location>
</feature>
<dbReference type="EMBL" id="CAKKLH010000043">
    <property type="protein sequence ID" value="CAH0100668.1"/>
    <property type="molecule type" value="Genomic_DNA"/>
</dbReference>
<feature type="compositionally biased region" description="Polar residues" evidence="3">
    <location>
        <begin position="413"/>
        <end position="426"/>
    </location>
</feature>
<evidence type="ECO:0000256" key="2">
    <source>
        <dbReference type="SAM" id="Coils"/>
    </source>
</evidence>
<feature type="compositionally biased region" description="Polar residues" evidence="3">
    <location>
        <begin position="51"/>
        <end position="66"/>
    </location>
</feature>
<dbReference type="InterPro" id="IPR009852">
    <property type="entry name" value="CENPJ_C_dom"/>
</dbReference>